<dbReference type="InterPro" id="IPR013087">
    <property type="entry name" value="Znf_C2H2_type"/>
</dbReference>
<dbReference type="OrthoDB" id="6432771at2759"/>
<evidence type="ECO:0000313" key="10">
    <source>
        <dbReference type="EMBL" id="OXA39903.1"/>
    </source>
</evidence>
<keyword evidence="3" id="KW-0677">Repeat</keyword>
<evidence type="ECO:0000259" key="9">
    <source>
        <dbReference type="PROSITE" id="PS50157"/>
    </source>
</evidence>
<dbReference type="PANTHER" id="PTHR24406">
    <property type="entry name" value="TRANSCRIPTIONAL REPRESSOR CTCFL-RELATED"/>
    <property type="match status" value="1"/>
</dbReference>
<dbReference type="SMART" id="SM00355">
    <property type="entry name" value="ZnF_C2H2"/>
    <property type="match status" value="6"/>
</dbReference>
<evidence type="ECO:0000256" key="3">
    <source>
        <dbReference type="ARBA" id="ARBA00022737"/>
    </source>
</evidence>
<keyword evidence="2" id="KW-0479">Metal-binding</keyword>
<organism evidence="10 11">
    <name type="scientific">Folsomia candida</name>
    <name type="common">Springtail</name>
    <dbReference type="NCBI Taxonomy" id="158441"/>
    <lineage>
        <taxon>Eukaryota</taxon>
        <taxon>Metazoa</taxon>
        <taxon>Ecdysozoa</taxon>
        <taxon>Arthropoda</taxon>
        <taxon>Hexapoda</taxon>
        <taxon>Collembola</taxon>
        <taxon>Entomobryomorpha</taxon>
        <taxon>Isotomoidea</taxon>
        <taxon>Isotomidae</taxon>
        <taxon>Proisotominae</taxon>
        <taxon>Folsomia</taxon>
    </lineage>
</organism>
<evidence type="ECO:0000256" key="5">
    <source>
        <dbReference type="ARBA" id="ARBA00022833"/>
    </source>
</evidence>
<evidence type="ECO:0000256" key="8">
    <source>
        <dbReference type="SAM" id="MobiDB-lite"/>
    </source>
</evidence>
<keyword evidence="11" id="KW-1185">Reference proteome</keyword>
<gene>
    <name evidence="10" type="ORF">Fcan01_25211</name>
</gene>
<reference evidence="10 11" key="1">
    <citation type="submission" date="2015-12" db="EMBL/GenBank/DDBJ databases">
        <title>The genome of Folsomia candida.</title>
        <authorList>
            <person name="Faddeeva A."/>
            <person name="Derks M.F."/>
            <person name="Anvar Y."/>
            <person name="Smit S."/>
            <person name="Van Straalen N."/>
            <person name="Roelofs D."/>
        </authorList>
    </citation>
    <scope>NUCLEOTIDE SEQUENCE [LARGE SCALE GENOMIC DNA]</scope>
    <source>
        <strain evidence="10 11">VU population</strain>
        <tissue evidence="10">Whole body</tissue>
    </source>
</reference>
<feature type="compositionally biased region" description="Acidic residues" evidence="8">
    <location>
        <begin position="206"/>
        <end position="226"/>
    </location>
</feature>
<keyword evidence="4 7" id="KW-0863">Zinc-finger</keyword>
<dbReference type="PROSITE" id="PS00028">
    <property type="entry name" value="ZINC_FINGER_C2H2_1"/>
    <property type="match status" value="3"/>
</dbReference>
<name>A0A226D3Z9_FOLCA</name>
<dbReference type="InterPro" id="IPR050888">
    <property type="entry name" value="ZnF_C2H2-type_TF"/>
</dbReference>
<evidence type="ECO:0000313" key="11">
    <source>
        <dbReference type="Proteomes" id="UP000198287"/>
    </source>
</evidence>
<dbReference type="EMBL" id="LNIX01000036">
    <property type="protein sequence ID" value="OXA39903.1"/>
    <property type="molecule type" value="Genomic_DNA"/>
</dbReference>
<accession>A0A226D3Z9</accession>
<keyword evidence="5" id="KW-0862">Zinc</keyword>
<dbReference type="Gene3D" id="3.30.160.60">
    <property type="entry name" value="Classic Zinc Finger"/>
    <property type="match status" value="1"/>
</dbReference>
<evidence type="ECO:0000256" key="6">
    <source>
        <dbReference type="ARBA" id="ARBA00023242"/>
    </source>
</evidence>
<keyword evidence="6" id="KW-0539">Nucleus</keyword>
<dbReference type="SUPFAM" id="SSF57667">
    <property type="entry name" value="beta-beta-alpha zinc fingers"/>
    <property type="match status" value="2"/>
</dbReference>
<feature type="compositionally biased region" description="Acidic residues" evidence="8">
    <location>
        <begin position="240"/>
        <end position="275"/>
    </location>
</feature>
<evidence type="ECO:0000256" key="1">
    <source>
        <dbReference type="ARBA" id="ARBA00004123"/>
    </source>
</evidence>
<dbReference type="AlphaFoldDB" id="A0A226D3Z9"/>
<proteinExistence type="predicted"/>
<dbReference type="GO" id="GO:0005634">
    <property type="term" value="C:nucleus"/>
    <property type="evidence" value="ECO:0007669"/>
    <property type="project" value="UniProtKB-SubCell"/>
</dbReference>
<sequence length="565" mass="64556">MLKEDGLKKRRTRHILQDLLSSTVRLKRPNYVPRSHGRVKKLSCEENEENPVSPEVTSCCSVCSESGTNLRPLAVQEMEILAKFVLSQEQIALILQTEDHPPIFCCKICSSAILSLAKLSMEIENITLSIRAVISRRNGLFNKLRKESGKIPDLSGGIRTEESSQISELSPAENSCRFEENLPAPNDQEQLTLEQDDRISVKSEPIADDDDDDQDLEITPDLDSDYQPEKDVSPETGQIADDDDDLAPEIAPDSDYEPDNAETSGEEESDDDDDYGANVSKSKSKKSKSEVEDDIEAKLVCDLCQPIVTFTRYDTLRRHVMNNKIHKNLKQEDYMPTLIAAKQKKKLVLRHERRFPCDKCDKRFSSKDGVYRHNRTVHDGVRYRRKCDLCPAAYYDTRTFYNHMLKSHKIPIPAKYREKQFFSHSCDMCEKTFTMKTNMHRHVELVHFPDKTSCPYGCKSKIDSEAEWLQHLEVCESPKITAESACVCNHCNAVSRNVLLRMEHYFREHEDKLYTCALCGGRFTVRDVLYNHICTANAAGNLGLTRRDNYSCNMLLQNTSDSSEK</sequence>
<feature type="domain" description="C2H2-type" evidence="9">
    <location>
        <begin position="424"/>
        <end position="452"/>
    </location>
</feature>
<dbReference type="PROSITE" id="PS50157">
    <property type="entry name" value="ZINC_FINGER_C2H2_2"/>
    <property type="match status" value="2"/>
</dbReference>
<evidence type="ECO:0000256" key="2">
    <source>
        <dbReference type="ARBA" id="ARBA00022723"/>
    </source>
</evidence>
<feature type="region of interest" description="Disordered" evidence="8">
    <location>
        <begin position="151"/>
        <end position="289"/>
    </location>
</feature>
<dbReference type="Proteomes" id="UP000198287">
    <property type="component" value="Unassembled WGS sequence"/>
</dbReference>
<dbReference type="InterPro" id="IPR036236">
    <property type="entry name" value="Znf_C2H2_sf"/>
</dbReference>
<evidence type="ECO:0000256" key="4">
    <source>
        <dbReference type="ARBA" id="ARBA00022771"/>
    </source>
</evidence>
<comment type="subcellular location">
    <subcellularLocation>
        <location evidence="1">Nucleus</location>
    </subcellularLocation>
</comment>
<dbReference type="GO" id="GO:0008270">
    <property type="term" value="F:zinc ion binding"/>
    <property type="evidence" value="ECO:0007669"/>
    <property type="project" value="UniProtKB-KW"/>
</dbReference>
<comment type="caution">
    <text evidence="10">The sequence shown here is derived from an EMBL/GenBank/DDBJ whole genome shotgun (WGS) entry which is preliminary data.</text>
</comment>
<dbReference type="Pfam" id="PF00096">
    <property type="entry name" value="zf-C2H2"/>
    <property type="match status" value="1"/>
</dbReference>
<evidence type="ECO:0000256" key="7">
    <source>
        <dbReference type="PROSITE-ProRule" id="PRU00042"/>
    </source>
</evidence>
<feature type="domain" description="C2H2-type" evidence="9">
    <location>
        <begin position="355"/>
        <end position="383"/>
    </location>
</feature>
<protein>
    <submittedName>
        <fullName evidence="10">Zinc finger and BTB domain-containing protein 17</fullName>
    </submittedName>
</protein>